<dbReference type="Pfam" id="PF13830">
    <property type="entry name" value="DUF4192"/>
    <property type="match status" value="1"/>
</dbReference>
<evidence type="ECO:0000313" key="2">
    <source>
        <dbReference type="EMBL" id="MEQ3554453.1"/>
    </source>
</evidence>
<name>A0ABV1KJ28_9PSEU</name>
<protein>
    <submittedName>
        <fullName evidence="2">DUF4192 domain-containing protein</fullName>
    </submittedName>
</protein>
<evidence type="ECO:0000313" key="3">
    <source>
        <dbReference type="Proteomes" id="UP001494902"/>
    </source>
</evidence>
<dbReference type="Proteomes" id="UP001494902">
    <property type="component" value="Unassembled WGS sequence"/>
</dbReference>
<feature type="compositionally biased region" description="Pro residues" evidence="1">
    <location>
        <begin position="14"/>
        <end position="29"/>
    </location>
</feature>
<reference evidence="2 3" key="1">
    <citation type="submission" date="2024-03" db="EMBL/GenBank/DDBJ databases">
        <title>Draft genome sequence of Pseudonocardia nematodicida JCM 31783.</title>
        <authorList>
            <person name="Butdee W."/>
            <person name="Duangmal K."/>
        </authorList>
    </citation>
    <scope>NUCLEOTIDE SEQUENCE [LARGE SCALE GENOMIC DNA]</scope>
    <source>
        <strain evidence="2 3">JCM 31783</strain>
    </source>
</reference>
<dbReference type="EMBL" id="JBEDNQ010000014">
    <property type="protein sequence ID" value="MEQ3554453.1"/>
    <property type="molecule type" value="Genomic_DNA"/>
</dbReference>
<dbReference type="RefSeq" id="WP_349301519.1">
    <property type="nucleotide sequence ID" value="NZ_JBEDNQ010000014.1"/>
</dbReference>
<feature type="region of interest" description="Disordered" evidence="1">
    <location>
        <begin position="1"/>
        <end position="51"/>
    </location>
</feature>
<sequence>MTALPQPSSDPDRAGPPVPGSGSAPPGPAPSGMWPPGVPGDPWAPGSADEPRVRLSTSEDLVAAVPVLIGFHPRDSLVLVGMAGPERRGRLGLTVRVDLPSARDVRRVCAGAVAVLAGERPARAVAVVIREAVMPEVAVPGPLVPGPVVPGSAVPGHVVPEPVVPESVVPESVVPVPGPGAAAPRRDVAAAVRRELLRAGIEPLAVLWTSGTRAGDSWGCYDLPGQRCHCAGTVPDPSSTPVAVAAAVRGGRAVLPDRAAVLAQLDGDAGDRARRARLSGAVRPRAAGPGVPLLDECLAEAAEGGLGVDDARALGFCAAFADPAFITEAVRRCLGPVAPHAEQLWAVLARVLPAPGRADALALLGACALLRGDGALATLAVERALADRPEHELAGLVDVSLRGVLAGSRPGSHAGPAGLRRLLDAFADPSSADPS</sequence>
<organism evidence="2 3">
    <name type="scientific">Pseudonocardia nematodicida</name>
    <dbReference type="NCBI Taxonomy" id="1206997"/>
    <lineage>
        <taxon>Bacteria</taxon>
        <taxon>Bacillati</taxon>
        <taxon>Actinomycetota</taxon>
        <taxon>Actinomycetes</taxon>
        <taxon>Pseudonocardiales</taxon>
        <taxon>Pseudonocardiaceae</taxon>
        <taxon>Pseudonocardia</taxon>
    </lineage>
</organism>
<accession>A0ABV1KJ28</accession>
<proteinExistence type="predicted"/>
<evidence type="ECO:0000256" key="1">
    <source>
        <dbReference type="SAM" id="MobiDB-lite"/>
    </source>
</evidence>
<comment type="caution">
    <text evidence="2">The sequence shown here is derived from an EMBL/GenBank/DDBJ whole genome shotgun (WGS) entry which is preliminary data.</text>
</comment>
<dbReference type="InterPro" id="IPR025447">
    <property type="entry name" value="DUF4192"/>
</dbReference>
<gene>
    <name evidence="2" type="ORF">WIS52_28640</name>
</gene>
<keyword evidence="3" id="KW-1185">Reference proteome</keyword>